<keyword evidence="3" id="KW-1003">Cell membrane</keyword>
<evidence type="ECO:0000313" key="7">
    <source>
        <dbReference type="EMBL" id="MEJ8571342.1"/>
    </source>
</evidence>
<protein>
    <submittedName>
        <fullName evidence="7">Na+/H+ antiporter subunit E</fullName>
    </submittedName>
</protein>
<keyword evidence="8" id="KW-1185">Reference proteome</keyword>
<evidence type="ECO:0000256" key="4">
    <source>
        <dbReference type="ARBA" id="ARBA00022692"/>
    </source>
</evidence>
<dbReference type="AlphaFoldDB" id="A0AAW9RM63"/>
<evidence type="ECO:0000256" key="6">
    <source>
        <dbReference type="ARBA" id="ARBA00023136"/>
    </source>
</evidence>
<comment type="similarity">
    <text evidence="2">Belongs to the CPA3 antiporters (TC 2.A.63) subunit E family.</text>
</comment>
<evidence type="ECO:0000313" key="8">
    <source>
        <dbReference type="Proteomes" id="UP001378188"/>
    </source>
</evidence>
<evidence type="ECO:0000256" key="1">
    <source>
        <dbReference type="ARBA" id="ARBA00004651"/>
    </source>
</evidence>
<dbReference type="EMBL" id="JAZHOF010000003">
    <property type="protein sequence ID" value="MEJ8571342.1"/>
    <property type="molecule type" value="Genomic_DNA"/>
</dbReference>
<dbReference type="GO" id="GO:0005886">
    <property type="term" value="C:plasma membrane"/>
    <property type="evidence" value="ECO:0007669"/>
    <property type="project" value="UniProtKB-SubCell"/>
</dbReference>
<dbReference type="RefSeq" id="WP_340329044.1">
    <property type="nucleotide sequence ID" value="NZ_JAZHOF010000003.1"/>
</dbReference>
<accession>A0AAW9RM63</accession>
<gene>
    <name evidence="7" type="ORF">V3328_07660</name>
</gene>
<keyword evidence="4" id="KW-0812">Transmembrane</keyword>
<comment type="subcellular location">
    <subcellularLocation>
        <location evidence="1">Cell membrane</location>
        <topology evidence="1">Multi-pass membrane protein</topology>
    </subcellularLocation>
</comment>
<name>A0AAW9RM63_9HYPH</name>
<dbReference type="InterPro" id="IPR002758">
    <property type="entry name" value="Cation_antiport_E"/>
</dbReference>
<sequence length="163" mass="17913">MRLFILAAVLFAFWLLLSGHYEALLIAYGLASVAVAVFFVRRMDVVDAESFPISNTVGGITYWPWLIVEIFKSAIDVSKIILDPKLPISPNLVRVTSHQKGPVGITTYANSITLTPGTISAVVLERRYEILVHALTDEGVEALEDGEMDRRVSAFEGESEGES</sequence>
<evidence type="ECO:0000256" key="3">
    <source>
        <dbReference type="ARBA" id="ARBA00022475"/>
    </source>
</evidence>
<dbReference type="Proteomes" id="UP001378188">
    <property type="component" value="Unassembled WGS sequence"/>
</dbReference>
<reference evidence="7 8" key="1">
    <citation type="submission" date="2024-02" db="EMBL/GenBank/DDBJ databases">
        <title>Genome analysis and characterization of Microbaculum marinisediminis sp. nov., isolated from marine sediment.</title>
        <authorList>
            <person name="Du Z.-J."/>
            <person name="Ye Y.-Q."/>
            <person name="Zhang Z.-R."/>
            <person name="Yuan S.-M."/>
            <person name="Zhang X.-Y."/>
        </authorList>
    </citation>
    <scope>NUCLEOTIDE SEQUENCE [LARGE SCALE GENOMIC DNA]</scope>
    <source>
        <strain evidence="7 8">SDUM1044001</strain>
    </source>
</reference>
<keyword evidence="5" id="KW-1133">Transmembrane helix</keyword>
<organism evidence="7 8">
    <name type="scientific">Microbaculum marinum</name>
    <dbReference type="NCBI Taxonomy" id="1764581"/>
    <lineage>
        <taxon>Bacteria</taxon>
        <taxon>Pseudomonadati</taxon>
        <taxon>Pseudomonadota</taxon>
        <taxon>Alphaproteobacteria</taxon>
        <taxon>Hyphomicrobiales</taxon>
        <taxon>Tepidamorphaceae</taxon>
        <taxon>Microbaculum</taxon>
    </lineage>
</organism>
<keyword evidence="6" id="KW-0472">Membrane</keyword>
<evidence type="ECO:0000256" key="2">
    <source>
        <dbReference type="ARBA" id="ARBA00006228"/>
    </source>
</evidence>
<evidence type="ECO:0000256" key="5">
    <source>
        <dbReference type="ARBA" id="ARBA00022989"/>
    </source>
</evidence>
<proteinExistence type="inferred from homology"/>
<dbReference type="PANTHER" id="PTHR34584:SF1">
    <property type="entry name" value="NA(+)_H(+) ANTIPORTER SUBUNIT E1"/>
    <property type="match status" value="1"/>
</dbReference>
<dbReference type="GO" id="GO:0008324">
    <property type="term" value="F:monoatomic cation transmembrane transporter activity"/>
    <property type="evidence" value="ECO:0007669"/>
    <property type="project" value="InterPro"/>
</dbReference>
<comment type="caution">
    <text evidence="7">The sequence shown here is derived from an EMBL/GenBank/DDBJ whole genome shotgun (WGS) entry which is preliminary data.</text>
</comment>
<dbReference type="PANTHER" id="PTHR34584">
    <property type="entry name" value="NA(+)/H(+) ANTIPORTER SUBUNIT E1"/>
    <property type="match status" value="1"/>
</dbReference>
<dbReference type="Pfam" id="PF01899">
    <property type="entry name" value="MNHE"/>
    <property type="match status" value="1"/>
</dbReference>